<evidence type="ECO:0000256" key="1">
    <source>
        <dbReference type="ARBA" id="ARBA00004141"/>
    </source>
</evidence>
<comment type="similarity">
    <text evidence="4">Belongs to the neutral sphingomyelinase family.</text>
</comment>
<keyword evidence="7" id="KW-0378">Hydrolase</keyword>
<organism evidence="16 17">
    <name type="scientific">Jaminaea rosea</name>
    <dbReference type="NCBI Taxonomy" id="1569628"/>
    <lineage>
        <taxon>Eukaryota</taxon>
        <taxon>Fungi</taxon>
        <taxon>Dikarya</taxon>
        <taxon>Basidiomycota</taxon>
        <taxon>Ustilaginomycotina</taxon>
        <taxon>Exobasidiomycetes</taxon>
        <taxon>Microstromatales</taxon>
        <taxon>Microstromatales incertae sedis</taxon>
        <taxon>Jaminaea</taxon>
    </lineage>
</organism>
<reference evidence="16 17" key="1">
    <citation type="journal article" date="2018" name="Mol. Biol. Evol.">
        <title>Broad Genomic Sampling Reveals a Smut Pathogenic Ancestry of the Fungal Clade Ustilaginomycotina.</title>
        <authorList>
            <person name="Kijpornyongpan T."/>
            <person name="Mondo S.J."/>
            <person name="Barry K."/>
            <person name="Sandor L."/>
            <person name="Lee J."/>
            <person name="Lipzen A."/>
            <person name="Pangilinan J."/>
            <person name="LaButti K."/>
            <person name="Hainaut M."/>
            <person name="Henrissat B."/>
            <person name="Grigoriev I.V."/>
            <person name="Spatafora J.W."/>
            <person name="Aime M.C."/>
        </authorList>
    </citation>
    <scope>NUCLEOTIDE SEQUENCE [LARGE SCALE GENOMIC DNA]</scope>
    <source>
        <strain evidence="16 17">MCA 5214</strain>
    </source>
</reference>
<evidence type="ECO:0000256" key="12">
    <source>
        <dbReference type="ARBA" id="ARBA00023136"/>
    </source>
</evidence>
<sequence length="476" mass="51505">MATQPSSSSPPSSMKVLTLNVWGLAHISKARQFRIGHIADRIAEGDWDVVALQEIWVESDDWRMLRARCSDRLQYSKFFLSGAFGSGLAILSRFPIRATHTHPYTLNGLPIHVGHGDWFVGKAAGSATLDLGDGFLVDVFDTHTVAAGGESGPEKSRSHRIVQAWELAKLVQNSAERGRHVIALGDFNSTPPSLSMSILRHVGQLQDAYLATHPSLPPHSTSLPGHDSARGASPDPQRCIDELGVTCDSPLNTWTAGKKLDPRALAGAGKRLDYVFYRGPCHPDLLQSSTAGASIRLKPVDCRVVFTELIPGSNMSYTDHFGLEAVFEILPKTEPSSSPAKFSTALASKSVAQTLTTAMTVLSSYLQVSRNTQRSHILGFSACVTLALALAVFTPFVGYRGYSFWAAIAVVLATAAGWGGTTLLYSAVVWGEWEKRAVRTVIEAMELERNNLAHITAAEPRGSMNGSSDERRALLI</sequence>
<dbReference type="Proteomes" id="UP000245884">
    <property type="component" value="Unassembled WGS sequence"/>
</dbReference>
<dbReference type="InterPro" id="IPR005135">
    <property type="entry name" value="Endo/exonuclease/phosphatase"/>
</dbReference>
<evidence type="ECO:0000256" key="14">
    <source>
        <dbReference type="SAM" id="Phobius"/>
    </source>
</evidence>
<evidence type="ECO:0000256" key="8">
    <source>
        <dbReference type="ARBA" id="ARBA00022842"/>
    </source>
</evidence>
<keyword evidence="11" id="KW-0443">Lipid metabolism</keyword>
<evidence type="ECO:0000313" key="17">
    <source>
        <dbReference type="Proteomes" id="UP000245884"/>
    </source>
</evidence>
<name>A0A316V0G1_9BASI</name>
<feature type="domain" description="Endonuclease/exonuclease/phosphatase" evidence="15">
    <location>
        <begin position="17"/>
        <end position="280"/>
    </location>
</feature>
<feature type="transmembrane region" description="Helical" evidence="14">
    <location>
        <begin position="377"/>
        <end position="398"/>
    </location>
</feature>
<dbReference type="EMBL" id="KZ819664">
    <property type="protein sequence ID" value="PWN28925.1"/>
    <property type="molecule type" value="Genomic_DNA"/>
</dbReference>
<gene>
    <name evidence="16" type="ORF">BDZ90DRAFT_218119</name>
</gene>
<evidence type="ECO:0000259" key="15">
    <source>
        <dbReference type="Pfam" id="PF03372"/>
    </source>
</evidence>
<keyword evidence="12 14" id="KW-0472">Membrane</keyword>
<proteinExistence type="inferred from homology"/>
<evidence type="ECO:0000256" key="10">
    <source>
        <dbReference type="ARBA" id="ARBA00022989"/>
    </source>
</evidence>
<evidence type="ECO:0000256" key="3">
    <source>
        <dbReference type="ARBA" id="ARBA00004991"/>
    </source>
</evidence>
<dbReference type="SUPFAM" id="SSF56219">
    <property type="entry name" value="DNase I-like"/>
    <property type="match status" value="1"/>
</dbReference>
<keyword evidence="5 14" id="KW-0812">Transmembrane</keyword>
<evidence type="ECO:0000256" key="2">
    <source>
        <dbReference type="ARBA" id="ARBA00004760"/>
    </source>
</evidence>
<feature type="region of interest" description="Disordered" evidence="13">
    <location>
        <begin position="214"/>
        <end position="235"/>
    </location>
</feature>
<dbReference type="OrthoDB" id="387657at2759"/>
<dbReference type="InterPro" id="IPR036691">
    <property type="entry name" value="Endo/exonu/phosph_ase_sf"/>
</dbReference>
<accession>A0A316V0G1</accession>
<evidence type="ECO:0000256" key="9">
    <source>
        <dbReference type="ARBA" id="ARBA00022919"/>
    </source>
</evidence>
<feature type="transmembrane region" description="Helical" evidence="14">
    <location>
        <begin position="404"/>
        <end position="430"/>
    </location>
</feature>
<dbReference type="InterPro" id="IPR038772">
    <property type="entry name" value="Sph/SMPD2-like"/>
</dbReference>
<protein>
    <submittedName>
        <fullName evidence="16">DNase I-like protein</fullName>
    </submittedName>
</protein>
<dbReference type="Gene3D" id="3.60.10.10">
    <property type="entry name" value="Endonuclease/exonuclease/phosphatase"/>
    <property type="match status" value="1"/>
</dbReference>
<keyword evidence="8" id="KW-0460">Magnesium</keyword>
<keyword evidence="6" id="KW-0479">Metal-binding</keyword>
<comment type="pathway">
    <text evidence="3">Sphingolipid metabolism.</text>
</comment>
<evidence type="ECO:0000256" key="7">
    <source>
        <dbReference type="ARBA" id="ARBA00022801"/>
    </source>
</evidence>
<dbReference type="GO" id="GO:0046872">
    <property type="term" value="F:metal ion binding"/>
    <property type="evidence" value="ECO:0007669"/>
    <property type="project" value="UniProtKB-KW"/>
</dbReference>
<evidence type="ECO:0000256" key="13">
    <source>
        <dbReference type="SAM" id="MobiDB-lite"/>
    </source>
</evidence>
<dbReference type="GO" id="GO:0016020">
    <property type="term" value="C:membrane"/>
    <property type="evidence" value="ECO:0007669"/>
    <property type="project" value="UniProtKB-SubCell"/>
</dbReference>
<dbReference type="GO" id="GO:0004767">
    <property type="term" value="F:sphingomyelin phosphodiesterase activity"/>
    <property type="evidence" value="ECO:0007669"/>
    <property type="project" value="InterPro"/>
</dbReference>
<dbReference type="RefSeq" id="XP_025363537.1">
    <property type="nucleotide sequence ID" value="XM_025504353.1"/>
</dbReference>
<keyword evidence="17" id="KW-1185">Reference proteome</keyword>
<keyword evidence="9" id="KW-0746">Sphingolipid metabolism</keyword>
<dbReference type="GO" id="GO:0006665">
    <property type="term" value="P:sphingolipid metabolic process"/>
    <property type="evidence" value="ECO:0007669"/>
    <property type="project" value="UniProtKB-KW"/>
</dbReference>
<evidence type="ECO:0000256" key="5">
    <source>
        <dbReference type="ARBA" id="ARBA00022692"/>
    </source>
</evidence>
<evidence type="ECO:0000256" key="11">
    <source>
        <dbReference type="ARBA" id="ARBA00023098"/>
    </source>
</evidence>
<dbReference type="Pfam" id="PF03372">
    <property type="entry name" value="Exo_endo_phos"/>
    <property type="match status" value="1"/>
</dbReference>
<dbReference type="PANTHER" id="PTHR16320:SF24">
    <property type="entry name" value="PHOSPHODIESTERASE, PUTATIVE-RELATED"/>
    <property type="match status" value="1"/>
</dbReference>
<dbReference type="AlphaFoldDB" id="A0A316V0G1"/>
<evidence type="ECO:0000256" key="4">
    <source>
        <dbReference type="ARBA" id="ARBA00006335"/>
    </source>
</evidence>
<dbReference type="GeneID" id="37026176"/>
<comment type="pathway">
    <text evidence="2">Lipid metabolism; sphingolipid metabolism.</text>
</comment>
<comment type="subcellular location">
    <subcellularLocation>
        <location evidence="1">Membrane</location>
        <topology evidence="1">Multi-pass membrane protein</topology>
    </subcellularLocation>
</comment>
<keyword evidence="10 14" id="KW-1133">Transmembrane helix</keyword>
<evidence type="ECO:0000313" key="16">
    <source>
        <dbReference type="EMBL" id="PWN28925.1"/>
    </source>
</evidence>
<dbReference type="STRING" id="1569628.A0A316V0G1"/>
<dbReference type="PANTHER" id="PTHR16320">
    <property type="entry name" value="SPHINGOMYELINASE FAMILY MEMBER"/>
    <property type="match status" value="1"/>
</dbReference>
<feature type="compositionally biased region" description="Low complexity" evidence="13">
    <location>
        <begin position="214"/>
        <end position="224"/>
    </location>
</feature>
<evidence type="ECO:0000256" key="6">
    <source>
        <dbReference type="ARBA" id="ARBA00022723"/>
    </source>
</evidence>